<sequence length="261" mass="27708">MSAVPQSFLSDPATLRRGRVELAGVWRGSQLAHAAALRVQPTGHAALDAQLPGGGWPRGALAEVLQPPHARHEWPLVLSALAGAAAHGPGRIVLVAPPCEPFAPVLQAAGLPAWRLCWIDATAAEAAWACEQALRCRDVLAVLAWLPQARPEALRRLQLAAAQQQALLWVFRSDAALRQASPAPLRLAVRGVPEGLEVRLVKRRGPPLLEPLLLPAHAPPLAQVLAAARARRAAVQAPAAPPRTMRWSPGHALDRLVRAAG</sequence>
<dbReference type="Proteomes" id="UP000516057">
    <property type="component" value="Chromosome"/>
</dbReference>
<dbReference type="EMBL" id="CP060790">
    <property type="protein sequence ID" value="QNP60370.1"/>
    <property type="molecule type" value="Genomic_DNA"/>
</dbReference>
<evidence type="ECO:0000313" key="2">
    <source>
        <dbReference type="Proteomes" id="UP000516057"/>
    </source>
</evidence>
<dbReference type="NCBIfam" id="NF033429">
    <property type="entry name" value="ImuA_translesion"/>
    <property type="match status" value="1"/>
</dbReference>
<protein>
    <submittedName>
        <fullName evidence="1">Translesion DNA synthesis-associated protein ImuA</fullName>
    </submittedName>
</protein>
<dbReference type="InterPro" id="IPR027417">
    <property type="entry name" value="P-loop_NTPase"/>
</dbReference>
<keyword evidence="2" id="KW-1185">Reference proteome</keyword>
<organism evidence="1 2">
    <name type="scientific">Paenacidovorax monticola</name>
    <dbReference type="NCBI Taxonomy" id="1926868"/>
    <lineage>
        <taxon>Bacteria</taxon>
        <taxon>Pseudomonadati</taxon>
        <taxon>Pseudomonadota</taxon>
        <taxon>Betaproteobacteria</taxon>
        <taxon>Burkholderiales</taxon>
        <taxon>Comamonadaceae</taxon>
        <taxon>Paenacidovorax</taxon>
    </lineage>
</organism>
<gene>
    <name evidence="1" type="primary">imuA</name>
    <name evidence="1" type="ORF">H9L24_05785</name>
</gene>
<dbReference type="Gene3D" id="3.40.50.300">
    <property type="entry name" value="P-loop containing nucleotide triphosphate hydrolases"/>
    <property type="match status" value="1"/>
</dbReference>
<name>A0A7H0HIK4_9BURK</name>
<dbReference type="InterPro" id="IPR047610">
    <property type="entry name" value="ImuA_translesion"/>
</dbReference>
<dbReference type="KEGG" id="amon:H9L24_05785"/>
<dbReference type="RefSeq" id="WP_187737351.1">
    <property type="nucleotide sequence ID" value="NZ_CP060790.1"/>
</dbReference>
<accession>A0A7H0HIK4</accession>
<dbReference type="SUPFAM" id="SSF52540">
    <property type="entry name" value="P-loop containing nucleoside triphosphate hydrolases"/>
    <property type="match status" value="1"/>
</dbReference>
<proteinExistence type="predicted"/>
<dbReference type="AlphaFoldDB" id="A0A7H0HIK4"/>
<evidence type="ECO:0000313" key="1">
    <source>
        <dbReference type="EMBL" id="QNP60370.1"/>
    </source>
</evidence>
<reference evidence="1 2" key="1">
    <citation type="submission" date="2020-08" db="EMBL/GenBank/DDBJ databases">
        <title>Genome sequence of Acidovorax monticola KACC 19171T.</title>
        <authorList>
            <person name="Hyun D.-W."/>
            <person name="Bae J.-W."/>
        </authorList>
    </citation>
    <scope>NUCLEOTIDE SEQUENCE [LARGE SCALE GENOMIC DNA]</scope>
    <source>
        <strain evidence="1 2">KACC 19171</strain>
    </source>
</reference>